<evidence type="ECO:0000256" key="3">
    <source>
        <dbReference type="ARBA" id="ARBA00022777"/>
    </source>
</evidence>
<dbReference type="OMA" id="EEAICHD"/>
<keyword evidence="12" id="KW-1185">Reference proteome</keyword>
<dbReference type="GO" id="GO:0005524">
    <property type="term" value="F:ATP binding"/>
    <property type="evidence" value="ECO:0007669"/>
    <property type="project" value="UniProtKB-KW"/>
</dbReference>
<dbReference type="PANTHER" id="PTHR48013:SF9">
    <property type="entry name" value="DUAL SPECIFICITY MITOGEN-ACTIVATED PROTEIN KINASE KINASE 5"/>
    <property type="match status" value="1"/>
</dbReference>
<keyword evidence="2" id="KW-0547">Nucleotide-binding</keyword>
<comment type="catalytic activity">
    <reaction evidence="9">
        <text>L-tyrosyl-[protein] + ATP = O-phospho-L-tyrosyl-[protein] + ADP + H(+)</text>
        <dbReference type="Rhea" id="RHEA:10596"/>
        <dbReference type="Rhea" id="RHEA-COMP:10136"/>
        <dbReference type="Rhea" id="RHEA-COMP:20101"/>
        <dbReference type="ChEBI" id="CHEBI:15378"/>
        <dbReference type="ChEBI" id="CHEBI:30616"/>
        <dbReference type="ChEBI" id="CHEBI:46858"/>
        <dbReference type="ChEBI" id="CHEBI:61978"/>
        <dbReference type="ChEBI" id="CHEBI:456216"/>
        <dbReference type="EC" id="2.7.12.2"/>
    </reaction>
</comment>
<dbReference type="GO" id="GO:0004708">
    <property type="term" value="F:MAP kinase kinase activity"/>
    <property type="evidence" value="ECO:0007669"/>
    <property type="project" value="UniProtKB-EC"/>
</dbReference>
<name>A0A0P1A6X0_PLAHL</name>
<dbReference type="Pfam" id="PF00069">
    <property type="entry name" value="Pkinase"/>
    <property type="match status" value="1"/>
</dbReference>
<comment type="catalytic activity">
    <reaction evidence="8">
        <text>L-threonyl-[protein] + ATP = O-phospho-L-threonyl-[protein] + ADP + H(+)</text>
        <dbReference type="Rhea" id="RHEA:46608"/>
        <dbReference type="Rhea" id="RHEA-COMP:11060"/>
        <dbReference type="Rhea" id="RHEA-COMP:11605"/>
        <dbReference type="ChEBI" id="CHEBI:15378"/>
        <dbReference type="ChEBI" id="CHEBI:30013"/>
        <dbReference type="ChEBI" id="CHEBI:30616"/>
        <dbReference type="ChEBI" id="CHEBI:61977"/>
        <dbReference type="ChEBI" id="CHEBI:456216"/>
        <dbReference type="EC" id="2.7.12.2"/>
    </reaction>
</comment>
<organism evidence="11 12">
    <name type="scientific">Plasmopara halstedii</name>
    <name type="common">Downy mildew of sunflower</name>
    <dbReference type="NCBI Taxonomy" id="4781"/>
    <lineage>
        <taxon>Eukaryota</taxon>
        <taxon>Sar</taxon>
        <taxon>Stramenopiles</taxon>
        <taxon>Oomycota</taxon>
        <taxon>Peronosporomycetes</taxon>
        <taxon>Peronosporales</taxon>
        <taxon>Peronosporaceae</taxon>
        <taxon>Plasmopara</taxon>
    </lineage>
</organism>
<dbReference type="PROSITE" id="PS50011">
    <property type="entry name" value="PROTEIN_KINASE_DOM"/>
    <property type="match status" value="1"/>
</dbReference>
<evidence type="ECO:0000256" key="9">
    <source>
        <dbReference type="ARBA" id="ARBA00051693"/>
    </source>
</evidence>
<evidence type="ECO:0000256" key="5">
    <source>
        <dbReference type="ARBA" id="ARBA00038035"/>
    </source>
</evidence>
<dbReference type="Gene3D" id="1.10.510.10">
    <property type="entry name" value="Transferase(Phosphotransferase) domain 1"/>
    <property type="match status" value="1"/>
</dbReference>
<dbReference type="InterPro" id="IPR000719">
    <property type="entry name" value="Prot_kinase_dom"/>
</dbReference>
<accession>A0A0P1A6X0</accession>
<evidence type="ECO:0000256" key="4">
    <source>
        <dbReference type="ARBA" id="ARBA00022840"/>
    </source>
</evidence>
<dbReference type="InterPro" id="IPR011009">
    <property type="entry name" value="Kinase-like_dom_sf"/>
</dbReference>
<dbReference type="AlphaFoldDB" id="A0A0P1A6X0"/>
<dbReference type="PANTHER" id="PTHR48013">
    <property type="entry name" value="DUAL SPECIFICITY MITOGEN-ACTIVATED PROTEIN KINASE KINASE 5-RELATED"/>
    <property type="match status" value="1"/>
</dbReference>
<dbReference type="Proteomes" id="UP000054928">
    <property type="component" value="Unassembled WGS sequence"/>
</dbReference>
<reference evidence="12" key="1">
    <citation type="submission" date="2014-09" db="EMBL/GenBank/DDBJ databases">
        <authorList>
            <person name="Sharma Rahul"/>
            <person name="Thines Marco"/>
        </authorList>
    </citation>
    <scope>NUCLEOTIDE SEQUENCE [LARGE SCALE GENOMIC DNA]</scope>
</reference>
<dbReference type="OrthoDB" id="65548at2759"/>
<evidence type="ECO:0000313" key="11">
    <source>
        <dbReference type="EMBL" id="CEG36375.1"/>
    </source>
</evidence>
<evidence type="ECO:0000259" key="10">
    <source>
        <dbReference type="PROSITE" id="PS50011"/>
    </source>
</evidence>
<dbReference type="GeneID" id="36397518"/>
<keyword evidence="4" id="KW-0067">ATP-binding</keyword>
<dbReference type="EC" id="2.7.12.2" evidence="6"/>
<proteinExistence type="inferred from homology"/>
<comment type="similarity">
    <text evidence="5">Belongs to the protein kinase superfamily. STE Ser/Thr protein kinase family. MAP kinase kinase subfamily.</text>
</comment>
<dbReference type="EMBL" id="CCYD01000193">
    <property type="protein sequence ID" value="CEG36375.1"/>
    <property type="molecule type" value="Genomic_DNA"/>
</dbReference>
<protein>
    <recommendedName>
        <fullName evidence="6">mitogen-activated protein kinase kinase</fullName>
        <ecNumber evidence="6">2.7.12.2</ecNumber>
    </recommendedName>
</protein>
<evidence type="ECO:0000256" key="1">
    <source>
        <dbReference type="ARBA" id="ARBA00022679"/>
    </source>
</evidence>
<dbReference type="SMART" id="SM00220">
    <property type="entry name" value="S_TKc"/>
    <property type="match status" value="1"/>
</dbReference>
<dbReference type="SUPFAM" id="SSF56112">
    <property type="entry name" value="Protein kinase-like (PK-like)"/>
    <property type="match status" value="1"/>
</dbReference>
<feature type="domain" description="Protein kinase" evidence="10">
    <location>
        <begin position="158"/>
        <end position="424"/>
    </location>
</feature>
<evidence type="ECO:0000256" key="7">
    <source>
        <dbReference type="ARBA" id="ARBA00049014"/>
    </source>
</evidence>
<keyword evidence="1" id="KW-0808">Transferase</keyword>
<evidence type="ECO:0000256" key="6">
    <source>
        <dbReference type="ARBA" id="ARBA00038999"/>
    </source>
</evidence>
<keyword evidence="3 11" id="KW-0418">Kinase</keyword>
<dbReference type="RefSeq" id="XP_024572744.1">
    <property type="nucleotide sequence ID" value="XM_024720113.1"/>
</dbReference>
<evidence type="ECO:0000256" key="2">
    <source>
        <dbReference type="ARBA" id="ARBA00022741"/>
    </source>
</evidence>
<comment type="catalytic activity">
    <reaction evidence="7">
        <text>L-seryl-[protein] + ATP = O-phospho-L-seryl-[protein] + ADP + H(+)</text>
        <dbReference type="Rhea" id="RHEA:17989"/>
        <dbReference type="Rhea" id="RHEA-COMP:9863"/>
        <dbReference type="Rhea" id="RHEA-COMP:11604"/>
        <dbReference type="ChEBI" id="CHEBI:15378"/>
        <dbReference type="ChEBI" id="CHEBI:29999"/>
        <dbReference type="ChEBI" id="CHEBI:30616"/>
        <dbReference type="ChEBI" id="CHEBI:83421"/>
        <dbReference type="ChEBI" id="CHEBI:456216"/>
        <dbReference type="EC" id="2.7.12.2"/>
    </reaction>
</comment>
<evidence type="ECO:0000256" key="8">
    <source>
        <dbReference type="ARBA" id="ARBA00049299"/>
    </source>
</evidence>
<sequence length="536" mass="60880">MLSTASSFPVRNKLGYRSEQEVHNRDRVSSIHGIASPNIHASVRAAALAARHARQIREKRVFDAVPENLMCRNIVDLSETNITKAFKDKNTKRKLKLHLSLEKCEHPALPWMMAQDIEPQTDSNPLFKSTPLQRLPLNRSRRASSITLSMSSPEAAEFSEVAYDGPKELGKWTKRVKKLGKVLVYREVDRHMVKRELHTLHDNLSTIDRNEVRSDHFEQSRFTSCPYLVTFYGAFLKPAQCAVAVVMEFMDMGSLQDLMDTRLSIPEEVLRHAAFCCVTALDHMHSQKTVHRDIKPANILMNRHGEFKIADFGLTGTLAKSHSFFSDFTGTMMYMAPERISGTHYTFVSDIWSLGITLFSLATGGNPFTVDDGFFGLEEAICHDPLHPMPNRFSSYCRDFVKRMLIRDPEHRLTSEQALTHPFISGYANSLAFRRFSRLWQKLGLTRTVGPDDTRAIVTLAVEYASRYPDMTLLPFEVIGIQGTAALENHSFFHRFAKFLKQESNSLNRKPFEQLADDCGVSVVDLQNIFQTASNS</sequence>
<dbReference type="STRING" id="4781.A0A0P1A6X0"/>
<evidence type="ECO:0000313" key="12">
    <source>
        <dbReference type="Proteomes" id="UP000054928"/>
    </source>
</evidence>